<feature type="compositionally biased region" description="Basic and acidic residues" evidence="1">
    <location>
        <begin position="1"/>
        <end position="16"/>
    </location>
</feature>
<dbReference type="Proteomes" id="UP000694857">
    <property type="component" value="Chromosome 15"/>
</dbReference>
<dbReference type="RefSeq" id="XP_036682646.1">
    <property type="nucleotide sequence ID" value="XM_036826751.1"/>
</dbReference>
<evidence type="ECO:0000313" key="3">
    <source>
        <dbReference type="RefSeq" id="XP_036682646.1"/>
    </source>
</evidence>
<reference evidence="3" key="1">
    <citation type="submission" date="2025-08" db="UniProtKB">
        <authorList>
            <consortium name="RefSeq"/>
        </authorList>
    </citation>
    <scope>IDENTIFICATION</scope>
    <source>
        <tissue evidence="3">Epidermis and Blubber</tissue>
    </source>
</reference>
<gene>
    <name evidence="3" type="primary">LOC118881626</name>
</gene>
<organism evidence="2 3">
    <name type="scientific">Balaenoptera musculus</name>
    <name type="common">Blue whale</name>
    <dbReference type="NCBI Taxonomy" id="9771"/>
    <lineage>
        <taxon>Eukaryota</taxon>
        <taxon>Metazoa</taxon>
        <taxon>Chordata</taxon>
        <taxon>Craniata</taxon>
        <taxon>Vertebrata</taxon>
        <taxon>Euteleostomi</taxon>
        <taxon>Mammalia</taxon>
        <taxon>Eutheria</taxon>
        <taxon>Laurasiatheria</taxon>
        <taxon>Artiodactyla</taxon>
        <taxon>Whippomorpha</taxon>
        <taxon>Cetacea</taxon>
        <taxon>Mysticeti</taxon>
        <taxon>Balaenopteridae</taxon>
        <taxon>Balaenoptera</taxon>
    </lineage>
</organism>
<evidence type="ECO:0000256" key="1">
    <source>
        <dbReference type="SAM" id="MobiDB-lite"/>
    </source>
</evidence>
<dbReference type="KEGG" id="bmus:118881626"/>
<keyword evidence="2" id="KW-1185">Reference proteome</keyword>
<protein>
    <submittedName>
        <fullName evidence="3">Uncharacterized protein LOC118881626</fullName>
    </submittedName>
</protein>
<dbReference type="GeneID" id="118881626"/>
<proteinExistence type="predicted"/>
<dbReference type="AlphaFoldDB" id="A0A8B8VCT1"/>
<sequence>MESRERSVSVVKRGDTSAEIAQSQSTRLGRSSFLVPYATVEGGTGPGGGWGGGPNLPANLAPGSSFRLRPILVPSVLHVFAFPCPQFRREVGISRFASLYRTVGDPAGDLDVNQHQSKGLGALTRIPGFKEPEDPHPSYSHEPAQDLKYLFKKVIPKPRDNCIDKPSRLAALPSCLLEHSFLEPSCHTVRKPRWPHGEAQVERTPLAIHVSEEDTLAGSMQSRATLHGLWDLSSMTRD</sequence>
<name>A0A8B8VCT1_BALMU</name>
<evidence type="ECO:0000313" key="2">
    <source>
        <dbReference type="Proteomes" id="UP000694857"/>
    </source>
</evidence>
<feature type="region of interest" description="Disordered" evidence="1">
    <location>
        <begin position="1"/>
        <end position="27"/>
    </location>
</feature>
<accession>A0A8B8VCT1</accession>